<proteinExistence type="predicted"/>
<reference evidence="1 2" key="1">
    <citation type="submission" date="2018-07" db="EMBL/GenBank/DDBJ databases">
        <title>Freshwater and sediment microbial communities from various areas in North America, analyzing microbe dynamics in response to fracking.</title>
        <authorList>
            <person name="Lamendella R."/>
        </authorList>
    </citation>
    <scope>NUCLEOTIDE SEQUENCE [LARGE SCALE GENOMIC DNA]</scope>
    <source>
        <strain evidence="1 2">160A</strain>
    </source>
</reference>
<comment type="caution">
    <text evidence="1">The sequence shown here is derived from an EMBL/GenBank/DDBJ whole genome shotgun (WGS) entry which is preliminary data.</text>
</comment>
<gene>
    <name evidence="1" type="ORF">DFO77_1301</name>
</gene>
<organism evidence="1 2">
    <name type="scientific">Marinilabilia salmonicolor</name>
    <dbReference type="NCBI Taxonomy" id="989"/>
    <lineage>
        <taxon>Bacteria</taxon>
        <taxon>Pseudomonadati</taxon>
        <taxon>Bacteroidota</taxon>
        <taxon>Bacteroidia</taxon>
        <taxon>Marinilabiliales</taxon>
        <taxon>Marinilabiliaceae</taxon>
        <taxon>Marinilabilia</taxon>
    </lineage>
</organism>
<sequence>RKISVSLYKEVLLDTLKILIIQDIFRNNPLFFMNYSGYIIFHNPTRNHPGILFR</sequence>
<keyword evidence="2" id="KW-1185">Reference proteome</keyword>
<dbReference type="AlphaFoldDB" id="A0A368UKG9"/>
<dbReference type="EMBL" id="QPIZ01000030">
    <property type="protein sequence ID" value="RCW29183.1"/>
    <property type="molecule type" value="Genomic_DNA"/>
</dbReference>
<evidence type="ECO:0000313" key="2">
    <source>
        <dbReference type="Proteomes" id="UP000252733"/>
    </source>
</evidence>
<accession>A0A368UKG9</accession>
<name>A0A368UKG9_9BACT</name>
<feature type="non-terminal residue" evidence="1">
    <location>
        <position position="1"/>
    </location>
</feature>
<protein>
    <submittedName>
        <fullName evidence="1">Uncharacterized protein</fullName>
    </submittedName>
</protein>
<dbReference type="Proteomes" id="UP000252733">
    <property type="component" value="Unassembled WGS sequence"/>
</dbReference>
<evidence type="ECO:0000313" key="1">
    <source>
        <dbReference type="EMBL" id="RCW29183.1"/>
    </source>
</evidence>